<feature type="transmembrane region" description="Helical" evidence="2">
    <location>
        <begin position="552"/>
        <end position="570"/>
    </location>
</feature>
<evidence type="ECO:0000256" key="1">
    <source>
        <dbReference type="ARBA" id="ARBA00010199"/>
    </source>
</evidence>
<feature type="transmembrane region" description="Helical" evidence="2">
    <location>
        <begin position="776"/>
        <end position="796"/>
    </location>
</feature>
<dbReference type="InterPro" id="IPR002528">
    <property type="entry name" value="MATE_fam"/>
</dbReference>
<dbReference type="GO" id="GO:0015297">
    <property type="term" value="F:antiporter activity"/>
    <property type="evidence" value="ECO:0007669"/>
    <property type="project" value="InterPro"/>
</dbReference>
<evidence type="ECO:0000313" key="6">
    <source>
        <dbReference type="Proteomes" id="UP001165289"/>
    </source>
</evidence>
<dbReference type="GO" id="GO:0016020">
    <property type="term" value="C:membrane"/>
    <property type="evidence" value="ECO:0007669"/>
    <property type="project" value="InterPro"/>
</dbReference>
<feature type="transmembrane region" description="Helical" evidence="2">
    <location>
        <begin position="690"/>
        <end position="712"/>
    </location>
</feature>
<feature type="transmembrane region" description="Helical" evidence="2">
    <location>
        <begin position="847"/>
        <end position="867"/>
    </location>
</feature>
<proteinExistence type="inferred from homology"/>
<feature type="transmembrane region" description="Helical" evidence="2">
    <location>
        <begin position="474"/>
        <end position="495"/>
    </location>
</feature>
<gene>
    <name evidence="5" type="ORF">LOD99_194</name>
</gene>
<feature type="transmembrane region" description="Helical" evidence="2">
    <location>
        <begin position="808"/>
        <end position="827"/>
    </location>
</feature>
<dbReference type="InterPro" id="IPR048625">
    <property type="entry name" value="Sec10_N"/>
</dbReference>
<evidence type="ECO:0000313" key="5">
    <source>
        <dbReference type="EMBL" id="KAI6657448.1"/>
    </source>
</evidence>
<sequence>MDRIVASSMTAVIALKDFEVIVHSKVAKAGWSLLKRLLFFFPGDCQNTEAAMKAAKCHQFITWSYENTLDILANRFPNRIICLCKPNYLHLNNFACYDAFVEKATTFGDPKYSPSVKSFTSLSCCIDTLCKEKYIAECIDEISVMGFSKGCIVLNQLVYEIQMGFQDENIAQFISMLREFYWLDGGHNGTAEIWISDLNILESFARINPRIYIGVTPYQMKSVVKSWAAKEKRKFVERLESGDFDDKEYVERLARVDNNVNLGPLKKPEEFCPDALLKSFQESIIVLNQLKTKNQKKVDKIEKQCYIIAKEHDDNLKKQRLIFQDSFRTYEQLELKVRTMAAKVVHLGDQLETANKKKNKTDEALQLIKYFNIFQRNEENETKLFSNNSQVFEAAKVLDILTSFATDLPDKYTEVRSRIEAKSRDTEKSLLKEFHHAHTHNDTERMRKCGQTLSLFPKFDDQSVSLSAVALSQAFINITGYFPMLTLTSAVDRLFTKSDVIGRNKYTGLLLQRSLLVNAYLMLPIAFIWLNTENIMLLLRQPPELSALAGEYVTVYIAILPALCVSSAVVKTLQLQEVIIPSLLILMSANFIEVVIVYPLAYFTDIGVRAFALGPVIAFYFIAISHCMYLRCVKIWKRIWCGFSFEAWESWCQYICYGVPLLLVNLLEIVSIQSGAFILGIASYQPVVDIGIHVVATCINSLISVSCMSLSLATSIRLSQLSYESQRKRIKKIVINSLIAIIIISLSQSVILAAGSQFWGRVFSSDLRVASGLANILFLLAAYHPFEGLLILFQAVLNGLRRHHVNSIFTLFFCVVSFPIAIILAMFLPDQALGYWVGITTGYFTRIVLYIAITIVYLSVISTVSYAQTRIKESTPLVANDIPQHTEIPCYISTVGGFGCLKWKIFLLKILLLLVLVIPFIPLIGCRYSTYKKEIYNISYIQAPLDVFCLIFLPFNYTIPLNQTI</sequence>
<dbReference type="Pfam" id="PF20667">
    <property type="entry name" value="Sec10_N"/>
    <property type="match status" value="1"/>
</dbReference>
<dbReference type="PANTHER" id="PTHR31296">
    <property type="entry name" value="UPF0565 PROTEIN C2ORF69"/>
    <property type="match status" value="1"/>
</dbReference>
<keyword evidence="2" id="KW-0812">Transmembrane</keyword>
<feature type="transmembrane region" description="Helical" evidence="2">
    <location>
        <begin position="937"/>
        <end position="959"/>
    </location>
</feature>
<evidence type="ECO:0000259" key="4">
    <source>
        <dbReference type="Pfam" id="PF20667"/>
    </source>
</evidence>
<feature type="transmembrane region" description="Helical" evidence="2">
    <location>
        <begin position="610"/>
        <end position="633"/>
    </location>
</feature>
<dbReference type="GO" id="GO:0042910">
    <property type="term" value="F:xenobiotic transmembrane transporter activity"/>
    <property type="evidence" value="ECO:0007669"/>
    <property type="project" value="InterPro"/>
</dbReference>
<dbReference type="GO" id="GO:0005739">
    <property type="term" value="C:mitochondrion"/>
    <property type="evidence" value="ECO:0007669"/>
    <property type="project" value="TreeGrafter"/>
</dbReference>
<feature type="transmembrane region" description="Helical" evidence="2">
    <location>
        <begin position="733"/>
        <end position="756"/>
    </location>
</feature>
<name>A0AAV7K8A0_9METZ</name>
<keyword evidence="2" id="KW-0472">Membrane</keyword>
<dbReference type="AlphaFoldDB" id="A0AAV7K8A0"/>
<protein>
    <recommendedName>
        <fullName evidence="2">Multidrug and toxin extrusion protein</fullName>
    </recommendedName>
</protein>
<feature type="transmembrane region" description="Helical" evidence="2">
    <location>
        <begin position="515"/>
        <end position="532"/>
    </location>
</feature>
<keyword evidence="6" id="KW-1185">Reference proteome</keyword>
<dbReference type="EMBL" id="JAKMXF010000111">
    <property type="protein sequence ID" value="KAI6657448.1"/>
    <property type="molecule type" value="Genomic_DNA"/>
</dbReference>
<dbReference type="InterPro" id="IPR048627">
    <property type="entry name" value="Sec10_HB"/>
</dbReference>
<accession>A0AAV7K8A0</accession>
<dbReference type="InterPro" id="IPR018881">
    <property type="entry name" value="C2orf69_mit"/>
</dbReference>
<evidence type="ECO:0000256" key="2">
    <source>
        <dbReference type="RuleBase" id="RU004914"/>
    </source>
</evidence>
<organism evidence="5 6">
    <name type="scientific">Oopsacas minuta</name>
    <dbReference type="NCBI Taxonomy" id="111878"/>
    <lineage>
        <taxon>Eukaryota</taxon>
        <taxon>Metazoa</taxon>
        <taxon>Porifera</taxon>
        <taxon>Hexactinellida</taxon>
        <taxon>Hexasterophora</taxon>
        <taxon>Lyssacinosida</taxon>
        <taxon>Leucopsacidae</taxon>
        <taxon>Oopsacas</taxon>
    </lineage>
</organism>
<dbReference type="Pfam" id="PF10561">
    <property type="entry name" value="C2orf69"/>
    <property type="match status" value="2"/>
</dbReference>
<feature type="transmembrane region" description="Helical" evidence="2">
    <location>
        <begin position="654"/>
        <end position="684"/>
    </location>
</feature>
<comment type="similarity">
    <text evidence="1 2">Belongs to the multi antimicrobial extrusion (MATE) (TC 2.A.66.1) family.</text>
</comment>
<reference evidence="5 6" key="1">
    <citation type="journal article" date="2023" name="BMC Biol.">
        <title>The compact genome of the sponge Oopsacas minuta (Hexactinellida) is lacking key metazoan core genes.</title>
        <authorList>
            <person name="Santini S."/>
            <person name="Schenkelaars Q."/>
            <person name="Jourda C."/>
            <person name="Duchesne M."/>
            <person name="Belahbib H."/>
            <person name="Rocher C."/>
            <person name="Selva M."/>
            <person name="Riesgo A."/>
            <person name="Vervoort M."/>
            <person name="Leys S.P."/>
            <person name="Kodjabachian L."/>
            <person name="Le Bivic A."/>
            <person name="Borchiellini C."/>
            <person name="Claverie J.M."/>
            <person name="Renard E."/>
        </authorList>
    </citation>
    <scope>NUCLEOTIDE SEQUENCE [LARGE SCALE GENOMIC DNA]</scope>
    <source>
        <strain evidence="5">SPO-2</strain>
    </source>
</reference>
<dbReference type="Pfam" id="PF07393">
    <property type="entry name" value="Sec10_HB"/>
    <property type="match status" value="1"/>
</dbReference>
<dbReference type="PANTHER" id="PTHR31296:SF1">
    <property type="entry name" value="MITOCHONDRIAL PROTEIN C2ORF69"/>
    <property type="match status" value="1"/>
</dbReference>
<feature type="domain" description="Exocyst complex component Sec10 N-terminal" evidence="4">
    <location>
        <begin position="273"/>
        <end position="387"/>
    </location>
</feature>
<feature type="domain" description="Exocyst complex component Sec10-like alpha-helical bundle" evidence="3">
    <location>
        <begin position="393"/>
        <end position="456"/>
    </location>
</feature>
<feature type="transmembrane region" description="Helical" evidence="2">
    <location>
        <begin position="906"/>
        <end position="925"/>
    </location>
</feature>
<dbReference type="Pfam" id="PF01554">
    <property type="entry name" value="MatE"/>
    <property type="match status" value="2"/>
</dbReference>
<keyword evidence="2" id="KW-1133">Transmembrane helix</keyword>
<evidence type="ECO:0000259" key="3">
    <source>
        <dbReference type="Pfam" id="PF07393"/>
    </source>
</evidence>
<dbReference type="Proteomes" id="UP001165289">
    <property type="component" value="Unassembled WGS sequence"/>
</dbReference>
<comment type="caution">
    <text evidence="5">The sequence shown here is derived from an EMBL/GenBank/DDBJ whole genome shotgun (WGS) entry which is preliminary data.</text>
</comment>
<feature type="transmembrane region" description="Helical" evidence="2">
    <location>
        <begin position="582"/>
        <end position="604"/>
    </location>
</feature>